<dbReference type="HAMAP" id="MF_01114">
    <property type="entry name" value="RecX"/>
    <property type="match status" value="1"/>
</dbReference>
<dbReference type="Pfam" id="PF02631">
    <property type="entry name" value="RecX_HTH2"/>
    <property type="match status" value="1"/>
</dbReference>
<comment type="subcellular location">
    <subcellularLocation>
        <location evidence="1 5">Cytoplasm</location>
    </subcellularLocation>
</comment>
<dbReference type="Gene3D" id="1.10.10.10">
    <property type="entry name" value="Winged helix-like DNA-binding domain superfamily/Winged helix DNA-binding domain"/>
    <property type="match status" value="2"/>
</dbReference>
<proteinExistence type="inferred from homology"/>
<evidence type="ECO:0000256" key="5">
    <source>
        <dbReference type="HAMAP-Rule" id="MF_01114"/>
    </source>
</evidence>
<accession>A0ABT0C5Q5</accession>
<comment type="function">
    <text evidence="5">Modulates RecA activity.</text>
</comment>
<protein>
    <recommendedName>
        <fullName evidence="3 5">Regulatory protein RecX</fullName>
    </recommendedName>
</protein>
<evidence type="ECO:0000256" key="3">
    <source>
        <dbReference type="ARBA" id="ARBA00018111"/>
    </source>
</evidence>
<dbReference type="InterPro" id="IPR036388">
    <property type="entry name" value="WH-like_DNA-bd_sf"/>
</dbReference>
<feature type="domain" description="RecX second three-helical" evidence="6">
    <location>
        <begin position="55"/>
        <end position="96"/>
    </location>
</feature>
<dbReference type="PANTHER" id="PTHR33602:SF1">
    <property type="entry name" value="REGULATORY PROTEIN RECX FAMILY PROTEIN"/>
    <property type="match status" value="1"/>
</dbReference>
<dbReference type="RefSeq" id="WP_243326635.1">
    <property type="nucleotide sequence ID" value="NZ_JAKZMM010000074.1"/>
</dbReference>
<dbReference type="InterPro" id="IPR003783">
    <property type="entry name" value="Regulatory_RecX"/>
</dbReference>
<dbReference type="PANTHER" id="PTHR33602">
    <property type="entry name" value="REGULATORY PROTEIN RECX FAMILY PROTEIN"/>
    <property type="match status" value="1"/>
</dbReference>
<evidence type="ECO:0000256" key="1">
    <source>
        <dbReference type="ARBA" id="ARBA00004496"/>
    </source>
</evidence>
<evidence type="ECO:0000256" key="2">
    <source>
        <dbReference type="ARBA" id="ARBA00009695"/>
    </source>
</evidence>
<evidence type="ECO:0000313" key="8">
    <source>
        <dbReference type="Proteomes" id="UP001165444"/>
    </source>
</evidence>
<keyword evidence="4 5" id="KW-0963">Cytoplasm</keyword>
<organism evidence="7 8">
    <name type="scientific">Parabacteroides faecalis</name>
    <dbReference type="NCBI Taxonomy" id="2924040"/>
    <lineage>
        <taxon>Bacteria</taxon>
        <taxon>Pseudomonadati</taxon>
        <taxon>Bacteroidota</taxon>
        <taxon>Bacteroidia</taxon>
        <taxon>Bacteroidales</taxon>
        <taxon>Tannerellaceae</taxon>
        <taxon>Parabacteroides</taxon>
    </lineage>
</organism>
<comment type="similarity">
    <text evidence="2 5">Belongs to the RecX family.</text>
</comment>
<keyword evidence="8" id="KW-1185">Reference proteome</keyword>
<reference evidence="7 8" key="1">
    <citation type="submission" date="2022-03" db="EMBL/GenBank/DDBJ databases">
        <title>Parabacteroides sp. nov. isolated from swine feces.</title>
        <authorList>
            <person name="Bak J.E."/>
        </authorList>
    </citation>
    <scope>NUCLEOTIDE SEQUENCE [LARGE SCALE GENOMIC DNA]</scope>
    <source>
        <strain evidence="7 8">AGMB00274</strain>
    </source>
</reference>
<evidence type="ECO:0000259" key="6">
    <source>
        <dbReference type="Pfam" id="PF02631"/>
    </source>
</evidence>
<dbReference type="EMBL" id="JAKZMM010000074">
    <property type="protein sequence ID" value="MCJ2382339.1"/>
    <property type="molecule type" value="Genomic_DNA"/>
</dbReference>
<sequence length="164" mass="19595">MKKLNEQEMLHRMAAYCSSAERCEQDVRQKLVKAELEPEAVSRIINRLRQEKFIDEARFARAFVSDKFRFNHWGKYKIRCELLRKEISEEEIELALSSLEMEEYDQVLMDLLKTKMKSVKAKDERERYYKLLRFAVGRGFQPAEAGACLKRLWQGGYHEEFDMD</sequence>
<evidence type="ECO:0000313" key="7">
    <source>
        <dbReference type="EMBL" id="MCJ2382339.1"/>
    </source>
</evidence>
<evidence type="ECO:0000256" key="4">
    <source>
        <dbReference type="ARBA" id="ARBA00022490"/>
    </source>
</evidence>
<gene>
    <name evidence="5" type="primary">recX</name>
    <name evidence="7" type="ORF">MUN53_17275</name>
</gene>
<dbReference type="Proteomes" id="UP001165444">
    <property type="component" value="Unassembled WGS sequence"/>
</dbReference>
<comment type="caution">
    <text evidence="7">The sequence shown here is derived from an EMBL/GenBank/DDBJ whole genome shotgun (WGS) entry which is preliminary data.</text>
</comment>
<dbReference type="InterPro" id="IPR053924">
    <property type="entry name" value="RecX_HTH_2nd"/>
</dbReference>
<name>A0ABT0C5Q5_9BACT</name>